<dbReference type="InterPro" id="IPR010998">
    <property type="entry name" value="Integrase_recombinase_N"/>
</dbReference>
<dbReference type="EMBL" id="WAIE01000001">
    <property type="protein sequence ID" value="KAB1443584.1"/>
    <property type="molecule type" value="Genomic_DNA"/>
</dbReference>
<evidence type="ECO:0000256" key="3">
    <source>
        <dbReference type="ARBA" id="ARBA00023172"/>
    </source>
</evidence>
<name>A0A6N6N684_9BACT</name>
<dbReference type="GO" id="GO:0015074">
    <property type="term" value="P:DNA integration"/>
    <property type="evidence" value="ECO:0007669"/>
    <property type="project" value="UniProtKB-KW"/>
</dbReference>
<dbReference type="AlphaFoldDB" id="A0A6N6N684"/>
<evidence type="ECO:0000256" key="4">
    <source>
        <dbReference type="PROSITE-ProRule" id="PRU01248"/>
    </source>
</evidence>
<dbReference type="SUPFAM" id="SSF56349">
    <property type="entry name" value="DNA breaking-rejoining enzymes"/>
    <property type="match status" value="1"/>
</dbReference>
<keyword evidence="3" id="KW-0233">DNA recombination</keyword>
<evidence type="ECO:0000256" key="2">
    <source>
        <dbReference type="ARBA" id="ARBA00023125"/>
    </source>
</evidence>
<comment type="caution">
    <text evidence="7">The sequence shown here is derived from an EMBL/GenBank/DDBJ whole genome shotgun (WGS) entry which is preliminary data.</text>
</comment>
<dbReference type="GO" id="GO:0003677">
    <property type="term" value="F:DNA binding"/>
    <property type="evidence" value="ECO:0007669"/>
    <property type="project" value="UniProtKB-UniRule"/>
</dbReference>
<dbReference type="PANTHER" id="PTHR30349:SF94">
    <property type="entry name" value="INTEGRASE_RECOMBINASE HI_1414-RELATED"/>
    <property type="match status" value="1"/>
</dbReference>
<keyword evidence="1" id="KW-0229">DNA integration</keyword>
<gene>
    <name evidence="7" type="ORF">F8A88_04885</name>
</gene>
<dbReference type="OrthoDB" id="5429327at2"/>
<evidence type="ECO:0000259" key="6">
    <source>
        <dbReference type="PROSITE" id="PS51900"/>
    </source>
</evidence>
<dbReference type="PANTHER" id="PTHR30349">
    <property type="entry name" value="PHAGE INTEGRASE-RELATED"/>
    <property type="match status" value="1"/>
</dbReference>
<dbReference type="Gene3D" id="1.10.443.10">
    <property type="entry name" value="Intergrase catalytic core"/>
    <property type="match status" value="1"/>
</dbReference>
<evidence type="ECO:0000259" key="5">
    <source>
        <dbReference type="PROSITE" id="PS51898"/>
    </source>
</evidence>
<sequence>MATIWKKKFVNSKGKNESRYVARIRRKGHKPQSKTFKRKGDADKWARDIESEMDKGIFVSREAAEGTTLAEAIERYIDEYIKIRLKHSKRETDRANAIKDRDIGRLFLARIRGKEIASFIKEREAEGVVGNTIRLDLALLSKLFEVARRDWGMESLVNPTKLAHKPKTGQNRTRRLEDGEEEKLLEHASDKFKPIIRFALETAMRRAEIAGLDWTGVDLKNSSLYLAETKNFEERTIPLSPTAIDILKRLPRQIQGSVFELSADQITGHMRRAVKSAEIVDLRFHDLRHEAISRLFENTDLDTMEIKMISGHKSMQMLARYSHLRANKLAERLAGAKR</sequence>
<dbReference type="InterPro" id="IPR011010">
    <property type="entry name" value="DNA_brk_join_enz"/>
</dbReference>
<dbReference type="CDD" id="cd00796">
    <property type="entry name" value="INT_Rci_Hp1_C"/>
    <property type="match status" value="1"/>
</dbReference>
<feature type="domain" description="Core-binding (CB)" evidence="6">
    <location>
        <begin position="67"/>
        <end position="148"/>
    </location>
</feature>
<protein>
    <submittedName>
        <fullName evidence="7">Site-specific integrase</fullName>
    </submittedName>
</protein>
<dbReference type="Proteomes" id="UP000438699">
    <property type="component" value="Unassembled WGS sequence"/>
</dbReference>
<dbReference type="InterPro" id="IPR013762">
    <property type="entry name" value="Integrase-like_cat_sf"/>
</dbReference>
<keyword evidence="2 4" id="KW-0238">DNA-binding</keyword>
<accession>A0A6N6N684</accession>
<dbReference type="Gene3D" id="1.10.150.130">
    <property type="match status" value="1"/>
</dbReference>
<dbReference type="RefSeq" id="WP_151149956.1">
    <property type="nucleotide sequence ID" value="NZ_WAIE01000001.1"/>
</dbReference>
<reference evidence="7 8" key="1">
    <citation type="journal article" date="2017" name="Int. J. Syst. Evol. Microbiol.">
        <title>Desulfovibrio senegalensis sp. nov., a mesophilic sulfate reducer isolated from marine sediment.</title>
        <authorList>
            <person name="Thioye A."/>
            <person name="Gam Z.B.A."/>
            <person name="Mbengue M."/>
            <person name="Cayol J.L."/>
            <person name="Joseph-Bartoli M."/>
            <person name="Toure-Kane C."/>
            <person name="Labat M."/>
        </authorList>
    </citation>
    <scope>NUCLEOTIDE SEQUENCE [LARGE SCALE GENOMIC DNA]</scope>
    <source>
        <strain evidence="7 8">DSM 101509</strain>
    </source>
</reference>
<dbReference type="InterPro" id="IPR050090">
    <property type="entry name" value="Tyrosine_recombinase_XerCD"/>
</dbReference>
<dbReference type="GO" id="GO:0006310">
    <property type="term" value="P:DNA recombination"/>
    <property type="evidence" value="ECO:0007669"/>
    <property type="project" value="UniProtKB-KW"/>
</dbReference>
<dbReference type="PROSITE" id="PS51900">
    <property type="entry name" value="CB"/>
    <property type="match status" value="1"/>
</dbReference>
<feature type="domain" description="Tyr recombinase" evidence="5">
    <location>
        <begin position="171"/>
        <end position="334"/>
    </location>
</feature>
<evidence type="ECO:0000313" key="7">
    <source>
        <dbReference type="EMBL" id="KAB1443584.1"/>
    </source>
</evidence>
<evidence type="ECO:0000256" key="1">
    <source>
        <dbReference type="ARBA" id="ARBA00022908"/>
    </source>
</evidence>
<dbReference type="InterPro" id="IPR044068">
    <property type="entry name" value="CB"/>
</dbReference>
<proteinExistence type="predicted"/>
<evidence type="ECO:0000313" key="8">
    <source>
        <dbReference type="Proteomes" id="UP000438699"/>
    </source>
</evidence>
<dbReference type="PROSITE" id="PS51898">
    <property type="entry name" value="TYR_RECOMBINASE"/>
    <property type="match status" value="1"/>
</dbReference>
<organism evidence="7 8">
    <name type="scientific">Pseudodesulfovibrio senegalensis</name>
    <dbReference type="NCBI Taxonomy" id="1721087"/>
    <lineage>
        <taxon>Bacteria</taxon>
        <taxon>Pseudomonadati</taxon>
        <taxon>Thermodesulfobacteriota</taxon>
        <taxon>Desulfovibrionia</taxon>
        <taxon>Desulfovibrionales</taxon>
        <taxon>Desulfovibrionaceae</taxon>
    </lineage>
</organism>
<dbReference type="InterPro" id="IPR002104">
    <property type="entry name" value="Integrase_catalytic"/>
</dbReference>
<keyword evidence="8" id="KW-1185">Reference proteome</keyword>
<dbReference type="Pfam" id="PF00589">
    <property type="entry name" value="Phage_integrase"/>
    <property type="match status" value="1"/>
</dbReference>